<evidence type="ECO:0000313" key="12">
    <source>
        <dbReference type="Proteomes" id="UP000016568"/>
    </source>
</evidence>
<organism evidence="11 12">
    <name type="scientific">Caenibius tardaugens NBRC 16725</name>
    <dbReference type="NCBI Taxonomy" id="1219035"/>
    <lineage>
        <taxon>Bacteria</taxon>
        <taxon>Pseudomonadati</taxon>
        <taxon>Pseudomonadota</taxon>
        <taxon>Alphaproteobacteria</taxon>
        <taxon>Sphingomonadales</taxon>
        <taxon>Erythrobacteraceae</taxon>
        <taxon>Caenibius</taxon>
    </lineage>
</organism>
<dbReference type="Proteomes" id="UP000016568">
    <property type="component" value="Unassembled WGS sequence"/>
</dbReference>
<evidence type="ECO:0000256" key="2">
    <source>
        <dbReference type="ARBA" id="ARBA00006739"/>
    </source>
</evidence>
<evidence type="ECO:0000256" key="7">
    <source>
        <dbReference type="ARBA" id="ARBA00023136"/>
    </source>
</evidence>
<name>U2YHC3_9SPHN</name>
<dbReference type="eggNOG" id="COG1216">
    <property type="taxonomic scope" value="Bacteria"/>
</dbReference>
<dbReference type="EMBL" id="BASZ01000001">
    <property type="protein sequence ID" value="GAD47500.1"/>
    <property type="molecule type" value="Genomic_DNA"/>
</dbReference>
<dbReference type="RefSeq" id="WP_021688407.1">
    <property type="nucleotide sequence ID" value="NZ_BASZ01000001.1"/>
</dbReference>
<evidence type="ECO:0000256" key="3">
    <source>
        <dbReference type="ARBA" id="ARBA00022676"/>
    </source>
</evidence>
<feature type="transmembrane region" description="Helical" evidence="8">
    <location>
        <begin position="275"/>
        <end position="297"/>
    </location>
</feature>
<proteinExistence type="inferred from homology"/>
<dbReference type="AlphaFoldDB" id="U2YHC3"/>
<dbReference type="InterPro" id="IPR007267">
    <property type="entry name" value="GtrA_DPMS_TM"/>
</dbReference>
<dbReference type="PANTHER" id="PTHR43398">
    <property type="entry name" value="DOLICHOL-PHOSPHATE MANNOSYLTRANSFERASE SUBUNIT 1"/>
    <property type="match status" value="1"/>
</dbReference>
<dbReference type="GO" id="GO:0016020">
    <property type="term" value="C:membrane"/>
    <property type="evidence" value="ECO:0007669"/>
    <property type="project" value="UniProtKB-SubCell"/>
</dbReference>
<gene>
    <name evidence="11" type="ORF">NT2_01_02690</name>
</gene>
<comment type="similarity">
    <text evidence="2">Belongs to the glycosyltransferase 2 family.</text>
</comment>
<dbReference type="Gene3D" id="3.90.550.10">
    <property type="entry name" value="Spore Coat Polysaccharide Biosynthesis Protein SpsA, Chain A"/>
    <property type="match status" value="1"/>
</dbReference>
<feature type="transmembrane region" description="Helical" evidence="8">
    <location>
        <begin position="318"/>
        <end position="340"/>
    </location>
</feature>
<dbReference type="Pfam" id="PF00535">
    <property type="entry name" value="Glycos_transf_2"/>
    <property type="match status" value="1"/>
</dbReference>
<dbReference type="GO" id="GO:0004582">
    <property type="term" value="F:dolichyl-phosphate beta-D-mannosyltransferase activity"/>
    <property type="evidence" value="ECO:0007669"/>
    <property type="project" value="InterPro"/>
</dbReference>
<dbReference type="KEGG" id="ntd:EGO55_15810"/>
<protein>
    <submittedName>
        <fullName evidence="11">Putative glycosyltransferase</fullName>
    </submittedName>
</protein>
<dbReference type="Pfam" id="PF04138">
    <property type="entry name" value="GtrA_DPMS_TM"/>
    <property type="match status" value="1"/>
</dbReference>
<keyword evidence="5 8" id="KW-0812">Transmembrane</keyword>
<feature type="domain" description="GtrA/DPMS transmembrane" evidence="10">
    <location>
        <begin position="254"/>
        <end position="370"/>
    </location>
</feature>
<keyword evidence="3" id="KW-0328">Glycosyltransferase</keyword>
<reference evidence="11 12" key="1">
    <citation type="submission" date="2013-09" db="EMBL/GenBank/DDBJ databases">
        <title>Whole genome shotgun sequence of Novosphingobium tardaugens NBRC 16725.</title>
        <authorList>
            <person name="Isaki S."/>
            <person name="Hosoyama A."/>
            <person name="Tsuchikane K."/>
            <person name="Katsumata H."/>
            <person name="Ando Y."/>
            <person name="Yamazaki S."/>
            <person name="Fujita N."/>
        </authorList>
    </citation>
    <scope>NUCLEOTIDE SEQUENCE [LARGE SCALE GENOMIC DNA]</scope>
    <source>
        <strain evidence="11 12">NBRC 16725</strain>
    </source>
</reference>
<dbReference type="InterPro" id="IPR029044">
    <property type="entry name" value="Nucleotide-diphossugar_trans"/>
</dbReference>
<keyword evidence="7 8" id="KW-0472">Membrane</keyword>
<dbReference type="InterPro" id="IPR001173">
    <property type="entry name" value="Glyco_trans_2-like"/>
</dbReference>
<dbReference type="GO" id="GO:0000271">
    <property type="term" value="P:polysaccharide biosynthetic process"/>
    <property type="evidence" value="ECO:0007669"/>
    <property type="project" value="InterPro"/>
</dbReference>
<evidence type="ECO:0000256" key="4">
    <source>
        <dbReference type="ARBA" id="ARBA00022679"/>
    </source>
</evidence>
<dbReference type="GO" id="GO:0009247">
    <property type="term" value="P:glycolipid biosynthetic process"/>
    <property type="evidence" value="ECO:0007669"/>
    <property type="project" value="TreeGrafter"/>
</dbReference>
<comment type="caution">
    <text evidence="11">The sequence shown here is derived from an EMBL/GenBank/DDBJ whole genome shotgun (WGS) entry which is preliminary data.</text>
</comment>
<accession>U2YHC3</accession>
<feature type="transmembrane region" description="Helical" evidence="8">
    <location>
        <begin position="346"/>
        <end position="370"/>
    </location>
</feature>
<evidence type="ECO:0000256" key="8">
    <source>
        <dbReference type="SAM" id="Phobius"/>
    </source>
</evidence>
<evidence type="ECO:0000256" key="6">
    <source>
        <dbReference type="ARBA" id="ARBA00022989"/>
    </source>
</evidence>
<evidence type="ECO:0000256" key="5">
    <source>
        <dbReference type="ARBA" id="ARBA00022692"/>
    </source>
</evidence>
<keyword evidence="4 11" id="KW-0808">Transferase</keyword>
<comment type="subcellular location">
    <subcellularLocation>
        <location evidence="1">Membrane</location>
        <topology evidence="1">Multi-pass membrane protein</topology>
    </subcellularLocation>
</comment>
<sequence>MASPDSSGNRIQNGLRLAVIVPTLNERDNVQTMIAALDSALDGIAWEAVFVDDNSSDGTPELVESIARTRANIRLIRRIGRKGLSAAVIEGFLATVAPVVAVVDADMQHDESKLAEMLRRVEQGGAELVIGTRYAETGGTGDWSQSRERISRFAGWVADRVMPQKLSDPMSGFFMIRRDVFVEIAPNLSALGFKILLDIVLSSARPLTVSEVPYEFRQRHAGESKLDSAVALEFVIQILDRICGRWIPPRLILFGIVGALGLVVHLLVLRTSMGLGFTFGQGQSAAVAIAILFNYVLNNLITYRDIRHKTAGAWFKGLLGFYLVCAAGAVANVGVGVLVFAAEPRWWLAGIAGVIVGSLWNYCASTLLVWRKK</sequence>
<dbReference type="InterPro" id="IPR039528">
    <property type="entry name" value="DPM1-like"/>
</dbReference>
<dbReference type="SUPFAM" id="SSF53448">
    <property type="entry name" value="Nucleotide-diphospho-sugar transferases"/>
    <property type="match status" value="1"/>
</dbReference>
<dbReference type="CDD" id="cd06442">
    <property type="entry name" value="DPM1_like"/>
    <property type="match status" value="1"/>
</dbReference>
<keyword evidence="6 8" id="KW-1133">Transmembrane helix</keyword>
<evidence type="ECO:0000256" key="1">
    <source>
        <dbReference type="ARBA" id="ARBA00004141"/>
    </source>
</evidence>
<feature type="domain" description="Glycosyltransferase 2-like" evidence="9">
    <location>
        <begin position="19"/>
        <end position="183"/>
    </location>
</feature>
<dbReference type="OrthoDB" id="9811222at2"/>
<dbReference type="eggNOG" id="COG2246">
    <property type="taxonomic scope" value="Bacteria"/>
</dbReference>
<keyword evidence="12" id="KW-1185">Reference proteome</keyword>
<feature type="transmembrane region" description="Helical" evidence="8">
    <location>
        <begin position="251"/>
        <end position="269"/>
    </location>
</feature>
<dbReference type="PANTHER" id="PTHR43398:SF1">
    <property type="entry name" value="DOLICHOL-PHOSPHATE MANNOSYLTRANSFERASE SUBUNIT 1"/>
    <property type="match status" value="1"/>
</dbReference>
<evidence type="ECO:0000259" key="9">
    <source>
        <dbReference type="Pfam" id="PF00535"/>
    </source>
</evidence>
<evidence type="ECO:0000313" key="11">
    <source>
        <dbReference type="EMBL" id="GAD47500.1"/>
    </source>
</evidence>
<evidence type="ECO:0000259" key="10">
    <source>
        <dbReference type="Pfam" id="PF04138"/>
    </source>
</evidence>